<comment type="caution">
    <text evidence="5">The sequence shown here is derived from an EMBL/GenBank/DDBJ whole genome shotgun (WGS) entry which is preliminary data.</text>
</comment>
<dbReference type="GO" id="GO:0071949">
    <property type="term" value="F:FAD binding"/>
    <property type="evidence" value="ECO:0007669"/>
    <property type="project" value="InterPro"/>
</dbReference>
<dbReference type="PANTHER" id="PTHR42659">
    <property type="entry name" value="XANTHINE DEHYDROGENASE SUBUNIT C-RELATED"/>
    <property type="match status" value="1"/>
</dbReference>
<dbReference type="OrthoDB" id="9793944at2"/>
<proteinExistence type="predicted"/>
<dbReference type="InterPro" id="IPR036318">
    <property type="entry name" value="FAD-bd_PCMH-like_sf"/>
</dbReference>
<evidence type="ECO:0000313" key="5">
    <source>
        <dbReference type="EMBL" id="GEB49056.1"/>
    </source>
</evidence>
<keyword evidence="3" id="KW-0560">Oxidoreductase</keyword>
<protein>
    <submittedName>
        <fullName evidence="5">Carbon monoxide dehydrogenase</fullName>
    </submittedName>
</protein>
<dbReference type="PROSITE" id="PS51387">
    <property type="entry name" value="FAD_PCMH"/>
    <property type="match status" value="1"/>
</dbReference>
<reference evidence="5 6" key="1">
    <citation type="submission" date="2019-06" db="EMBL/GenBank/DDBJ databases">
        <title>Whole genome shotgun sequence of Streptomyces cacaoi subsp. cacaoi NBRC 12748.</title>
        <authorList>
            <person name="Hosoyama A."/>
            <person name="Uohara A."/>
            <person name="Ohji S."/>
            <person name="Ichikawa N."/>
        </authorList>
    </citation>
    <scope>NUCLEOTIDE SEQUENCE [LARGE SCALE GENOMIC DNA]</scope>
    <source>
        <strain evidence="5 6">NBRC 12748</strain>
    </source>
</reference>
<dbReference type="Pfam" id="PF00941">
    <property type="entry name" value="FAD_binding_5"/>
    <property type="match status" value="1"/>
</dbReference>
<accession>A0A4Y3QUH4</accession>
<evidence type="ECO:0000256" key="3">
    <source>
        <dbReference type="ARBA" id="ARBA00023002"/>
    </source>
</evidence>
<dbReference type="InterPro" id="IPR036683">
    <property type="entry name" value="CO_DH_flav_C_dom_sf"/>
</dbReference>
<dbReference type="RefSeq" id="WP_086816290.1">
    <property type="nucleotide sequence ID" value="NZ_BJMM01000006.1"/>
</dbReference>
<gene>
    <name evidence="5" type="primary">cutM_2</name>
    <name evidence="5" type="ORF">SCA03_16070</name>
</gene>
<dbReference type="SUPFAM" id="SSF56176">
    <property type="entry name" value="FAD-binding/transporter-associated domain-like"/>
    <property type="match status" value="1"/>
</dbReference>
<dbReference type="InterPro" id="IPR002346">
    <property type="entry name" value="Mopterin_DH_FAD-bd"/>
</dbReference>
<dbReference type="GO" id="GO:0016491">
    <property type="term" value="F:oxidoreductase activity"/>
    <property type="evidence" value="ECO:0007669"/>
    <property type="project" value="UniProtKB-KW"/>
</dbReference>
<sequence length="290" mass="30909">MKAPDFRYHRPTTVEEAIALLADAGDDGKVIAGGQSLVPIMNMRLAEPETLVDLTGVDELRTGSKTPSGACYGATTTHMMFEYELVPDVTRGLLPHAAAGIGYPAIRNRGTVGGSLAHSDSSAEWPTVMAALDAAVHVRSVRGARTVPVRELLLGFFTTALEPDELITEVEVPGLAPTARWGMYKMCRKPGEFAESLAVALGEAEPDGPWREVELWLGAAADRPLRLNSTEEAVRGEAFADLLPDRLVAPLAADLGQDLSAIDPTGRHALQLHAVTVQRALQSAERGDTA</sequence>
<dbReference type="AlphaFoldDB" id="A0A4Y3QUH4"/>
<dbReference type="EMBL" id="BJMM01000006">
    <property type="protein sequence ID" value="GEB49056.1"/>
    <property type="molecule type" value="Genomic_DNA"/>
</dbReference>
<dbReference type="InterPro" id="IPR016166">
    <property type="entry name" value="FAD-bd_PCMH"/>
</dbReference>
<evidence type="ECO:0000259" key="4">
    <source>
        <dbReference type="PROSITE" id="PS51387"/>
    </source>
</evidence>
<evidence type="ECO:0000256" key="2">
    <source>
        <dbReference type="ARBA" id="ARBA00022827"/>
    </source>
</evidence>
<name>A0A4Y3QUH4_STRCI</name>
<dbReference type="InterPro" id="IPR051312">
    <property type="entry name" value="Diverse_Substr_Oxidored"/>
</dbReference>
<evidence type="ECO:0000313" key="6">
    <source>
        <dbReference type="Proteomes" id="UP000319210"/>
    </source>
</evidence>
<organism evidence="5 6">
    <name type="scientific">Streptomyces cacaoi</name>
    <dbReference type="NCBI Taxonomy" id="1898"/>
    <lineage>
        <taxon>Bacteria</taxon>
        <taxon>Bacillati</taxon>
        <taxon>Actinomycetota</taxon>
        <taxon>Actinomycetes</taxon>
        <taxon>Kitasatosporales</taxon>
        <taxon>Streptomycetaceae</taxon>
        <taxon>Streptomyces</taxon>
    </lineage>
</organism>
<dbReference type="Gene3D" id="3.30.43.10">
    <property type="entry name" value="Uridine Diphospho-n-acetylenolpyruvylglucosamine Reductase, domain 2"/>
    <property type="match status" value="1"/>
</dbReference>
<dbReference type="SUPFAM" id="SSF55447">
    <property type="entry name" value="CO dehydrogenase flavoprotein C-terminal domain-like"/>
    <property type="match status" value="1"/>
</dbReference>
<dbReference type="Gene3D" id="3.30.465.10">
    <property type="match status" value="1"/>
</dbReference>
<dbReference type="Proteomes" id="UP000319210">
    <property type="component" value="Unassembled WGS sequence"/>
</dbReference>
<keyword evidence="2" id="KW-0274">FAD</keyword>
<evidence type="ECO:0000256" key="1">
    <source>
        <dbReference type="ARBA" id="ARBA00022630"/>
    </source>
</evidence>
<dbReference type="PANTHER" id="PTHR42659:SF2">
    <property type="entry name" value="XANTHINE DEHYDROGENASE SUBUNIT C-RELATED"/>
    <property type="match status" value="1"/>
</dbReference>
<dbReference type="InterPro" id="IPR016167">
    <property type="entry name" value="FAD-bd_PCMH_sub1"/>
</dbReference>
<keyword evidence="1" id="KW-0285">Flavoprotein</keyword>
<keyword evidence="6" id="KW-1185">Reference proteome</keyword>
<dbReference type="Gene3D" id="3.30.390.50">
    <property type="entry name" value="CO dehydrogenase flavoprotein, C-terminal domain"/>
    <property type="match status" value="1"/>
</dbReference>
<dbReference type="InterPro" id="IPR016169">
    <property type="entry name" value="FAD-bd_PCMH_sub2"/>
</dbReference>
<feature type="domain" description="FAD-binding PCMH-type" evidence="4">
    <location>
        <begin position="1"/>
        <end position="177"/>
    </location>
</feature>